<keyword evidence="6 14" id="KW-0813">Transport</keyword>
<name>A0A4D6Y2Z9_BUCMH</name>
<evidence type="ECO:0000256" key="6">
    <source>
        <dbReference type="ARBA" id="ARBA00022448"/>
    </source>
</evidence>
<evidence type="ECO:0000256" key="15">
    <source>
        <dbReference type="RuleBase" id="RU003656"/>
    </source>
</evidence>
<dbReference type="HAMAP" id="MF_00530">
    <property type="entry name" value="ATP_synth_epsil_bac"/>
    <property type="match status" value="1"/>
</dbReference>
<dbReference type="CDD" id="cd12152">
    <property type="entry name" value="F1-ATPase_delta"/>
    <property type="match status" value="1"/>
</dbReference>
<evidence type="ECO:0000256" key="3">
    <source>
        <dbReference type="ARBA" id="ARBA00005712"/>
    </source>
</evidence>
<dbReference type="GO" id="GO:0046933">
    <property type="term" value="F:proton-transporting ATP synthase activity, rotational mechanism"/>
    <property type="evidence" value="ECO:0007669"/>
    <property type="project" value="UniProtKB-UniRule"/>
</dbReference>
<dbReference type="OrthoDB" id="9791445at2"/>
<protein>
    <recommendedName>
        <fullName evidence="5 14">ATP synthase epsilon chain</fullName>
    </recommendedName>
    <alternativeName>
        <fullName evidence="13 14">ATP synthase F1 sector epsilon subunit</fullName>
    </alternativeName>
    <alternativeName>
        <fullName evidence="12 14">F-ATPase epsilon subunit</fullName>
    </alternativeName>
</protein>
<dbReference type="EMBL" id="CP033004">
    <property type="protein sequence ID" value="QCI23063.1"/>
    <property type="molecule type" value="Genomic_DNA"/>
</dbReference>
<keyword evidence="14" id="KW-1003">Cell membrane</keyword>
<evidence type="ECO:0000256" key="4">
    <source>
        <dbReference type="ARBA" id="ARBA00011648"/>
    </source>
</evidence>
<evidence type="ECO:0000256" key="11">
    <source>
        <dbReference type="ARBA" id="ARBA00023310"/>
    </source>
</evidence>
<dbReference type="Gene3D" id="2.60.15.10">
    <property type="entry name" value="F0F1 ATP synthase delta/epsilon subunit, N-terminal"/>
    <property type="match status" value="1"/>
</dbReference>
<dbReference type="InterPro" id="IPR001469">
    <property type="entry name" value="ATP_synth_F1_dsu/esu"/>
</dbReference>
<evidence type="ECO:0000256" key="10">
    <source>
        <dbReference type="ARBA" id="ARBA00023196"/>
    </source>
</evidence>
<dbReference type="GO" id="GO:0005524">
    <property type="term" value="F:ATP binding"/>
    <property type="evidence" value="ECO:0007669"/>
    <property type="project" value="UniProtKB-UniRule"/>
</dbReference>
<reference evidence="17 18" key="1">
    <citation type="submission" date="2018-10" db="EMBL/GenBank/DDBJ databases">
        <title>Comparative functional genomics of the obligate endosymbiont Buchnera aphidicola.</title>
        <authorList>
            <person name="Chong R.A."/>
        </authorList>
    </citation>
    <scope>NUCLEOTIDE SEQUENCE [LARGE SCALE GENOMIC DNA]</scope>
    <source>
        <strain evidence="17 18">Mrh</strain>
    </source>
</reference>
<sequence length="133" mass="15349">MKCNLNVVSPENIVYFGLVNKIKVSGDEGELGIYPGHLQLLSFLKPGTLYFLDNNDKQHYIYLSGGIIEINPKKINILTDVAFRFSKLDKKSIIQSEQIIRQKIQNSFIINKKKILKELSHNLEKIYINKTIR</sequence>
<evidence type="ECO:0000256" key="13">
    <source>
        <dbReference type="ARBA" id="ARBA00031795"/>
    </source>
</evidence>
<evidence type="ECO:0000256" key="1">
    <source>
        <dbReference type="ARBA" id="ARBA00003543"/>
    </source>
</evidence>
<evidence type="ECO:0000256" key="12">
    <source>
        <dbReference type="ARBA" id="ARBA00030215"/>
    </source>
</evidence>
<dbReference type="Pfam" id="PF02823">
    <property type="entry name" value="ATP-synt_DE_N"/>
    <property type="match status" value="1"/>
</dbReference>
<dbReference type="RefSeq" id="WP_158336234.1">
    <property type="nucleotide sequence ID" value="NZ_CP033004.1"/>
</dbReference>
<feature type="domain" description="ATP synthase F1 complex delta/epsilon subunit N-terminal" evidence="16">
    <location>
        <begin position="4"/>
        <end position="82"/>
    </location>
</feature>
<evidence type="ECO:0000313" key="18">
    <source>
        <dbReference type="Proteomes" id="UP000298566"/>
    </source>
</evidence>
<keyword evidence="9 14" id="KW-0472">Membrane</keyword>
<evidence type="ECO:0000259" key="16">
    <source>
        <dbReference type="Pfam" id="PF02823"/>
    </source>
</evidence>
<proteinExistence type="inferred from homology"/>
<keyword evidence="7 14" id="KW-0375">Hydrogen ion transport</keyword>
<keyword evidence="11 14" id="KW-0066">ATP synthesis</keyword>
<comment type="similarity">
    <text evidence="3 14 15">Belongs to the ATPase epsilon chain family.</text>
</comment>
<keyword evidence="8 14" id="KW-0406">Ion transport</keyword>
<evidence type="ECO:0000256" key="14">
    <source>
        <dbReference type="HAMAP-Rule" id="MF_00530"/>
    </source>
</evidence>
<dbReference type="InterPro" id="IPR036771">
    <property type="entry name" value="ATPsynth_dsu/esu_N"/>
</dbReference>
<dbReference type="GO" id="GO:0016787">
    <property type="term" value="F:hydrolase activity"/>
    <property type="evidence" value="ECO:0007669"/>
    <property type="project" value="UniProtKB-KW"/>
</dbReference>
<dbReference type="PANTHER" id="PTHR13822">
    <property type="entry name" value="ATP SYNTHASE DELTA/EPSILON CHAIN"/>
    <property type="match status" value="1"/>
</dbReference>
<dbReference type="Proteomes" id="UP000298566">
    <property type="component" value="Chromosome"/>
</dbReference>
<evidence type="ECO:0000256" key="8">
    <source>
        <dbReference type="ARBA" id="ARBA00023065"/>
    </source>
</evidence>
<evidence type="ECO:0000256" key="2">
    <source>
        <dbReference type="ARBA" id="ARBA00004184"/>
    </source>
</evidence>
<dbReference type="PANTHER" id="PTHR13822:SF10">
    <property type="entry name" value="ATP SYNTHASE EPSILON CHAIN, CHLOROPLASTIC"/>
    <property type="match status" value="1"/>
</dbReference>
<gene>
    <name evidence="14 17" type="primary">atpC</name>
    <name evidence="17" type="ORF">D9V73_00045</name>
</gene>
<dbReference type="GO" id="GO:0045259">
    <property type="term" value="C:proton-transporting ATP synthase complex"/>
    <property type="evidence" value="ECO:0007669"/>
    <property type="project" value="UniProtKB-KW"/>
</dbReference>
<dbReference type="GO" id="GO:0012505">
    <property type="term" value="C:endomembrane system"/>
    <property type="evidence" value="ECO:0007669"/>
    <property type="project" value="UniProtKB-SubCell"/>
</dbReference>
<evidence type="ECO:0000256" key="9">
    <source>
        <dbReference type="ARBA" id="ARBA00023136"/>
    </source>
</evidence>
<dbReference type="AlphaFoldDB" id="A0A4D6Y2Z9"/>
<organism evidence="17 18">
    <name type="scientific">Buchnera aphidicola subsp. Melaphis rhois</name>
    <dbReference type="NCBI Taxonomy" id="118103"/>
    <lineage>
        <taxon>Bacteria</taxon>
        <taxon>Pseudomonadati</taxon>
        <taxon>Pseudomonadota</taxon>
        <taxon>Gammaproteobacteria</taxon>
        <taxon>Enterobacterales</taxon>
        <taxon>Erwiniaceae</taxon>
        <taxon>Buchnera</taxon>
    </lineage>
</organism>
<dbReference type="InterPro" id="IPR020546">
    <property type="entry name" value="ATP_synth_F1_dsu/esu_N"/>
</dbReference>
<comment type="function">
    <text evidence="1 14">Produces ATP from ADP in the presence of a proton gradient across the membrane.</text>
</comment>
<comment type="subunit">
    <text evidence="4 14 15">F-type ATPases have 2 components, CF(1) - the catalytic core - and CF(0) - the membrane proton channel. CF(1) has five subunits: alpha(3), beta(3), gamma(1), delta(1), epsilon(1). CF(0) has three main subunits: a, b and c.</text>
</comment>
<dbReference type="SUPFAM" id="SSF51344">
    <property type="entry name" value="Epsilon subunit of F1F0-ATP synthase N-terminal domain"/>
    <property type="match status" value="1"/>
</dbReference>
<evidence type="ECO:0000256" key="5">
    <source>
        <dbReference type="ARBA" id="ARBA00014480"/>
    </source>
</evidence>
<accession>A0A4D6Y2Z9</accession>
<comment type="subcellular location">
    <subcellularLocation>
        <location evidence="14">Cell membrane</location>
        <topology evidence="14">Peripheral membrane protein</topology>
    </subcellularLocation>
    <subcellularLocation>
        <location evidence="2">Endomembrane system</location>
        <topology evidence="2">Peripheral membrane protein</topology>
    </subcellularLocation>
</comment>
<evidence type="ECO:0000256" key="7">
    <source>
        <dbReference type="ARBA" id="ARBA00022781"/>
    </source>
</evidence>
<dbReference type="NCBIfam" id="TIGR01216">
    <property type="entry name" value="ATP_synt_epsi"/>
    <property type="match status" value="1"/>
</dbReference>
<keyword evidence="10 14" id="KW-0139">CF(1)</keyword>
<dbReference type="GO" id="GO:0005886">
    <property type="term" value="C:plasma membrane"/>
    <property type="evidence" value="ECO:0007669"/>
    <property type="project" value="UniProtKB-SubCell"/>
</dbReference>
<keyword evidence="17" id="KW-0378">Hydrolase</keyword>
<evidence type="ECO:0000313" key="17">
    <source>
        <dbReference type="EMBL" id="QCI23063.1"/>
    </source>
</evidence>